<dbReference type="InterPro" id="IPR050879">
    <property type="entry name" value="Acyltransferase_3"/>
</dbReference>
<reference evidence="3 4" key="1">
    <citation type="submission" date="2022-10" db="EMBL/GenBank/DDBJ databases">
        <title>Luteolibacter flavescens strain MCCC 1K03193, whole genome shotgun sequencing project.</title>
        <authorList>
            <person name="Zhao G."/>
            <person name="Shen L."/>
        </authorList>
    </citation>
    <scope>NUCLEOTIDE SEQUENCE [LARGE SCALE GENOMIC DNA]</scope>
    <source>
        <strain evidence="3 4">MCCC 1K03193</strain>
    </source>
</reference>
<dbReference type="PANTHER" id="PTHR23028">
    <property type="entry name" value="ACETYLTRANSFERASE"/>
    <property type="match status" value="1"/>
</dbReference>
<evidence type="ECO:0000256" key="1">
    <source>
        <dbReference type="SAM" id="Phobius"/>
    </source>
</evidence>
<keyword evidence="3" id="KW-0012">Acyltransferase</keyword>
<dbReference type="Pfam" id="PF01757">
    <property type="entry name" value="Acyl_transf_3"/>
    <property type="match status" value="1"/>
</dbReference>
<feature type="transmembrane region" description="Helical" evidence="1">
    <location>
        <begin position="95"/>
        <end position="114"/>
    </location>
</feature>
<feature type="transmembrane region" description="Helical" evidence="1">
    <location>
        <begin position="175"/>
        <end position="193"/>
    </location>
</feature>
<keyword evidence="1" id="KW-0812">Transmembrane</keyword>
<keyword evidence="4" id="KW-1185">Reference proteome</keyword>
<dbReference type="GO" id="GO:0016746">
    <property type="term" value="F:acyltransferase activity"/>
    <property type="evidence" value="ECO:0007669"/>
    <property type="project" value="UniProtKB-KW"/>
</dbReference>
<feature type="transmembrane region" description="Helical" evidence="1">
    <location>
        <begin position="50"/>
        <end position="74"/>
    </location>
</feature>
<accession>A0ABT3FSX2</accession>
<comment type="caution">
    <text evidence="3">The sequence shown here is derived from an EMBL/GenBank/DDBJ whole genome shotgun (WGS) entry which is preliminary data.</text>
</comment>
<feature type="transmembrane region" description="Helical" evidence="1">
    <location>
        <begin position="147"/>
        <end position="168"/>
    </location>
</feature>
<keyword evidence="1" id="KW-1133">Transmembrane helix</keyword>
<feature type="transmembrane region" description="Helical" evidence="1">
    <location>
        <begin position="234"/>
        <end position="252"/>
    </location>
</feature>
<feature type="domain" description="Acyltransferase 3" evidence="2">
    <location>
        <begin position="18"/>
        <end position="345"/>
    </location>
</feature>
<sequence>MSSDAAAGSSEPKHYPVLDGIRGLAILLVMLSHFLKAGHEVTTATWWGRLSLGGFVGVDLFFVLSGFLITGILLKSRMDTPRAFGVFYARRALRIFPLYYTVLALVFLLCPAGQDSPWWYFLFLSNIGSTVKGTWLDHPAGVDLGHFWSLAVEEQFYMVWPFLVAFLPRRHLEKVCLACLVIAPAVHYALHYSGNPIGSYMFTPTRLNTLAGGAWLAIVFQDQDQARWAALSRWAGRVCLAAGAITVAGLIFPQQVSLVPFSPFLWGSLVVLALGSRGVLEGALSSRPLLTLGRLSYGLYILHSLFDPWLKGTLHDRWIMGALGGQPLVALGVFTLAAFALSLLAAQASWLLLERPCLSLKRHFRYASTDSKTPPPSNLPPS</sequence>
<evidence type="ECO:0000313" key="4">
    <source>
        <dbReference type="Proteomes" id="UP001207930"/>
    </source>
</evidence>
<evidence type="ECO:0000259" key="2">
    <source>
        <dbReference type="Pfam" id="PF01757"/>
    </source>
</evidence>
<feature type="transmembrane region" description="Helical" evidence="1">
    <location>
        <begin position="205"/>
        <end position="222"/>
    </location>
</feature>
<dbReference type="InterPro" id="IPR002656">
    <property type="entry name" value="Acyl_transf_3_dom"/>
</dbReference>
<feature type="transmembrane region" description="Helical" evidence="1">
    <location>
        <begin position="330"/>
        <end position="353"/>
    </location>
</feature>
<organism evidence="3 4">
    <name type="scientific">Luteolibacter flavescens</name>
    <dbReference type="NCBI Taxonomy" id="1859460"/>
    <lineage>
        <taxon>Bacteria</taxon>
        <taxon>Pseudomonadati</taxon>
        <taxon>Verrucomicrobiota</taxon>
        <taxon>Verrucomicrobiia</taxon>
        <taxon>Verrucomicrobiales</taxon>
        <taxon>Verrucomicrobiaceae</taxon>
        <taxon>Luteolibacter</taxon>
    </lineage>
</organism>
<protein>
    <submittedName>
        <fullName evidence="3">Acyltransferase</fullName>
    </submittedName>
</protein>
<dbReference type="RefSeq" id="WP_264502605.1">
    <property type="nucleotide sequence ID" value="NZ_JAPDDS010000011.1"/>
</dbReference>
<name>A0ABT3FSX2_9BACT</name>
<proteinExistence type="predicted"/>
<keyword evidence="3" id="KW-0808">Transferase</keyword>
<keyword evidence="1" id="KW-0472">Membrane</keyword>
<dbReference type="Proteomes" id="UP001207930">
    <property type="component" value="Unassembled WGS sequence"/>
</dbReference>
<evidence type="ECO:0000313" key="3">
    <source>
        <dbReference type="EMBL" id="MCW1886650.1"/>
    </source>
</evidence>
<dbReference type="PANTHER" id="PTHR23028:SF53">
    <property type="entry name" value="ACYL_TRANSF_3 DOMAIN-CONTAINING PROTEIN"/>
    <property type="match status" value="1"/>
</dbReference>
<gene>
    <name evidence="3" type="ORF">OKA04_18065</name>
</gene>
<dbReference type="EMBL" id="JAPDDS010000011">
    <property type="protein sequence ID" value="MCW1886650.1"/>
    <property type="molecule type" value="Genomic_DNA"/>
</dbReference>